<evidence type="ECO:0000313" key="3">
    <source>
        <dbReference type="Proteomes" id="UP000295493"/>
    </source>
</evidence>
<evidence type="ECO:0000313" key="2">
    <source>
        <dbReference type="EMBL" id="TDN85590.1"/>
    </source>
</evidence>
<dbReference type="AlphaFoldDB" id="A0A4R6FWB8"/>
<dbReference type="Proteomes" id="UP000295493">
    <property type="component" value="Unassembled WGS sequence"/>
</dbReference>
<dbReference type="EMBL" id="SNWD01000002">
    <property type="protein sequence ID" value="TDN85590.1"/>
    <property type="molecule type" value="Genomic_DNA"/>
</dbReference>
<organism evidence="2 3">
    <name type="scientific">Stakelama pacifica</name>
    <dbReference type="NCBI Taxonomy" id="517720"/>
    <lineage>
        <taxon>Bacteria</taxon>
        <taxon>Pseudomonadati</taxon>
        <taxon>Pseudomonadota</taxon>
        <taxon>Alphaproteobacteria</taxon>
        <taxon>Sphingomonadales</taxon>
        <taxon>Sphingomonadaceae</taxon>
        <taxon>Stakelama</taxon>
    </lineage>
</organism>
<comment type="caution">
    <text evidence="2">The sequence shown here is derived from an EMBL/GenBank/DDBJ whole genome shotgun (WGS) entry which is preliminary data.</text>
</comment>
<accession>A0A4R6FWB8</accession>
<proteinExistence type="predicted"/>
<gene>
    <name evidence="2" type="ORF">EV664_102297</name>
</gene>
<feature type="region of interest" description="Disordered" evidence="1">
    <location>
        <begin position="1"/>
        <end position="20"/>
    </location>
</feature>
<protein>
    <recommendedName>
        <fullName evidence="4">Terminase small subunit</fullName>
    </recommendedName>
</protein>
<reference evidence="2 3" key="1">
    <citation type="submission" date="2019-03" db="EMBL/GenBank/DDBJ databases">
        <title>Genomic Encyclopedia of Type Strains, Phase IV (KMG-IV): sequencing the most valuable type-strain genomes for metagenomic binning, comparative biology and taxonomic classification.</title>
        <authorList>
            <person name="Goeker M."/>
        </authorList>
    </citation>
    <scope>NUCLEOTIDE SEQUENCE [LARGE SCALE GENOMIC DNA]</scope>
    <source>
        <strain evidence="2 3">DSM 25059</strain>
    </source>
</reference>
<keyword evidence="3" id="KW-1185">Reference proteome</keyword>
<dbReference type="RefSeq" id="WP_188656360.1">
    <property type="nucleotide sequence ID" value="NZ_BMLU01000002.1"/>
</dbReference>
<evidence type="ECO:0008006" key="4">
    <source>
        <dbReference type="Google" id="ProtNLM"/>
    </source>
</evidence>
<name>A0A4R6FWB8_9SPHN</name>
<sequence>MTHGRTPIPPEGRDDVSAFDSDFDPVEVRPRHDGWTPDKQVAFVEALAECGCVDHACGRVGMSASSAYALRRRVDAQSFRVAWDAALDYAVRRLSDAAFSRALNGVVRPVFYQGEQIGERRYYDERLTMFLLRYRDPVRYGAWLDGMEHQRHPDGAALTLSQAIDRVAQDGWADAFGVERDAHDPIATAHHLTEREVADARNQAMDREAEREKRAVLDGIDAIIAEVAEQKGKGQASGEGARGGT</sequence>
<evidence type="ECO:0000256" key="1">
    <source>
        <dbReference type="SAM" id="MobiDB-lite"/>
    </source>
</evidence>